<evidence type="ECO:0000256" key="3">
    <source>
        <dbReference type="ARBA" id="ARBA00022741"/>
    </source>
</evidence>
<dbReference type="EC" id="2.7.4.25" evidence="8"/>
<dbReference type="SUPFAM" id="SSF52540">
    <property type="entry name" value="P-loop containing nucleoside triphosphate hydrolases"/>
    <property type="match status" value="1"/>
</dbReference>
<comment type="catalytic activity">
    <reaction evidence="6 8">
        <text>dCMP + ATP = dCDP + ADP</text>
        <dbReference type="Rhea" id="RHEA:25094"/>
        <dbReference type="ChEBI" id="CHEBI:30616"/>
        <dbReference type="ChEBI" id="CHEBI:57566"/>
        <dbReference type="ChEBI" id="CHEBI:58593"/>
        <dbReference type="ChEBI" id="CHEBI:456216"/>
        <dbReference type="EC" id="2.7.4.25"/>
    </reaction>
</comment>
<evidence type="ECO:0000256" key="5">
    <source>
        <dbReference type="ARBA" id="ARBA00022840"/>
    </source>
</evidence>
<evidence type="ECO:0000256" key="6">
    <source>
        <dbReference type="ARBA" id="ARBA00047615"/>
    </source>
</evidence>
<dbReference type="GO" id="GO:0036431">
    <property type="term" value="F:dCMP kinase activity"/>
    <property type="evidence" value="ECO:0007669"/>
    <property type="project" value="InterPro"/>
</dbReference>
<keyword evidence="5 8" id="KW-0067">ATP-binding</keyword>
<evidence type="ECO:0000256" key="8">
    <source>
        <dbReference type="HAMAP-Rule" id="MF_00238"/>
    </source>
</evidence>
<reference evidence="11" key="2">
    <citation type="submission" date="2023-04" db="EMBL/GenBank/DDBJ databases">
        <title>Genomes of recent Mycoplasma hyosynoviae isolates 2023.</title>
        <authorList>
            <person name="Spergser J."/>
        </authorList>
    </citation>
    <scope>NUCLEOTIDE SEQUENCE</scope>
    <source>
        <strain evidence="11">SN1J23N</strain>
    </source>
</reference>
<dbReference type="HAMAP" id="MF_00238">
    <property type="entry name" value="Cytidyl_kinase_type1"/>
    <property type="match status" value="1"/>
</dbReference>
<dbReference type="InterPro" id="IPR011994">
    <property type="entry name" value="Cytidylate_kinase_dom"/>
</dbReference>
<evidence type="ECO:0000256" key="7">
    <source>
        <dbReference type="ARBA" id="ARBA00048478"/>
    </source>
</evidence>
<dbReference type="InterPro" id="IPR003136">
    <property type="entry name" value="Cytidylate_kin"/>
</dbReference>
<dbReference type="RefSeq" id="WP_235191705.1">
    <property type="nucleotide sequence ID" value="NZ_JAQQZP010000015.1"/>
</dbReference>
<feature type="coiled-coil region" evidence="9">
    <location>
        <begin position="57"/>
        <end position="110"/>
    </location>
</feature>
<dbReference type="EMBL" id="SOCH01000003">
    <property type="protein sequence ID" value="TDU97880.1"/>
    <property type="molecule type" value="Genomic_DNA"/>
</dbReference>
<gene>
    <name evidence="8 11" type="primary">cmk</name>
    <name evidence="12" type="ORF">JN03_0409</name>
    <name evidence="11" type="ORF">QJ129_03230</name>
</gene>
<keyword evidence="4 8" id="KW-0418">Kinase</keyword>
<comment type="catalytic activity">
    <reaction evidence="7 8">
        <text>CMP + ATP = CDP + ADP</text>
        <dbReference type="Rhea" id="RHEA:11600"/>
        <dbReference type="ChEBI" id="CHEBI:30616"/>
        <dbReference type="ChEBI" id="CHEBI:58069"/>
        <dbReference type="ChEBI" id="CHEBI:60377"/>
        <dbReference type="ChEBI" id="CHEBI:456216"/>
        <dbReference type="EC" id="2.7.4.25"/>
    </reaction>
</comment>
<keyword evidence="2 8" id="KW-0808">Transferase</keyword>
<dbReference type="AlphaFoldDB" id="A0A4R7TY69"/>
<keyword evidence="9" id="KW-0175">Coiled coil</keyword>
<proteinExistence type="inferred from homology"/>
<evidence type="ECO:0000313" key="12">
    <source>
        <dbReference type="EMBL" id="TDU97880.1"/>
    </source>
</evidence>
<sequence length="349" mass="40852">MKSSNSKLQKKLEYIKNHFVTTSLKSIPIDKDLEKYFNYNFSDIDFKKIKIPEKKKLYDDETKIDRLIKRIEEIQNQKVELKENEVFKKNPELEKQLNLLQNEKQQYDKILYLKSGKKDINMKNKKINIAIDGPSGVGKTCMAKMLAEKLNYRFISSGIFYRIYAYVCVQKKLDHSNEEQVSKALDFDDIKIADNDDIFLAGKNISKDIRDEKISTIASHIAKFNSIRVKINQYIQKFSAEHKGIIVDGRDATYRILPDAEAKFFMWASPEIRANRRWKQNLALGINSNYEKILEQIKDRDFNDINREIDPLIVSPGSIQVNTDNMSIEENFKVLYDKILDIINEVNNE</sequence>
<keyword evidence="8" id="KW-0963">Cytoplasm</keyword>
<accession>A0A4R7TY69</accession>
<evidence type="ECO:0000313" key="13">
    <source>
        <dbReference type="Proteomes" id="UP000294882"/>
    </source>
</evidence>
<evidence type="ECO:0000256" key="4">
    <source>
        <dbReference type="ARBA" id="ARBA00022777"/>
    </source>
</evidence>
<evidence type="ECO:0000256" key="2">
    <source>
        <dbReference type="ARBA" id="ARBA00022679"/>
    </source>
</evidence>
<comment type="caution">
    <text evidence="12">The sequence shown here is derived from an EMBL/GenBank/DDBJ whole genome shotgun (WGS) entry which is preliminary data.</text>
</comment>
<dbReference type="CDD" id="cd02020">
    <property type="entry name" value="CMPK"/>
    <property type="match status" value="1"/>
</dbReference>
<comment type="subcellular location">
    <subcellularLocation>
        <location evidence="8">Cytoplasm</location>
    </subcellularLocation>
</comment>
<dbReference type="Pfam" id="PF02224">
    <property type="entry name" value="Cytidylate_kin"/>
    <property type="match status" value="1"/>
</dbReference>
<protein>
    <recommendedName>
        <fullName evidence="8">Cytidylate kinase</fullName>
        <shortName evidence="8">CK</shortName>
        <ecNumber evidence="8">2.7.4.25</ecNumber>
    </recommendedName>
    <alternativeName>
        <fullName evidence="8">Cytidine monophosphate kinase</fullName>
        <shortName evidence="8">CMP kinase</shortName>
    </alternativeName>
</protein>
<dbReference type="GO" id="GO:0005737">
    <property type="term" value="C:cytoplasm"/>
    <property type="evidence" value="ECO:0007669"/>
    <property type="project" value="UniProtKB-SubCell"/>
</dbReference>
<dbReference type="InterPro" id="IPR027417">
    <property type="entry name" value="P-loop_NTPase"/>
</dbReference>
<evidence type="ECO:0000256" key="1">
    <source>
        <dbReference type="ARBA" id="ARBA00009427"/>
    </source>
</evidence>
<evidence type="ECO:0000256" key="9">
    <source>
        <dbReference type="SAM" id="Coils"/>
    </source>
</evidence>
<comment type="caution">
    <text evidence="8">Lacks conserved residue(s) required for the propagation of feature annotation.</text>
</comment>
<reference evidence="12 13" key="1">
    <citation type="submission" date="2019-03" db="EMBL/GenBank/DDBJ databases">
        <title>Genomic Encyclopedia of Archaeal and Bacterial Type Strains, Phase II (KMG-II): from individual species to whole genera.</title>
        <authorList>
            <person name="Goeker M."/>
        </authorList>
    </citation>
    <scope>NUCLEOTIDE SEQUENCE [LARGE SCALE GENOMIC DNA]</scope>
    <source>
        <strain evidence="12 13">ATCC 25591</strain>
    </source>
</reference>
<comment type="similarity">
    <text evidence="1 8">Belongs to the cytidylate kinase family. Type 1 subfamily.</text>
</comment>
<dbReference type="GO" id="GO:0005524">
    <property type="term" value="F:ATP binding"/>
    <property type="evidence" value="ECO:0007669"/>
    <property type="project" value="UniProtKB-UniRule"/>
</dbReference>
<dbReference type="Gene3D" id="3.40.50.300">
    <property type="entry name" value="P-loop containing nucleotide triphosphate hydrolases"/>
    <property type="match status" value="1"/>
</dbReference>
<dbReference type="NCBIfam" id="TIGR00017">
    <property type="entry name" value="cmk"/>
    <property type="match status" value="1"/>
</dbReference>
<evidence type="ECO:0000313" key="11">
    <source>
        <dbReference type="EMBL" id="MDI3048254.1"/>
    </source>
</evidence>
<dbReference type="EMBL" id="JASBCP010000008">
    <property type="protein sequence ID" value="MDI3048254.1"/>
    <property type="molecule type" value="Genomic_DNA"/>
</dbReference>
<evidence type="ECO:0000259" key="10">
    <source>
        <dbReference type="Pfam" id="PF02224"/>
    </source>
</evidence>
<keyword evidence="3 8" id="KW-0547">Nucleotide-binding</keyword>
<feature type="domain" description="Cytidylate kinase" evidence="10">
    <location>
        <begin position="129"/>
        <end position="332"/>
    </location>
</feature>
<dbReference type="Proteomes" id="UP001233782">
    <property type="component" value="Unassembled WGS sequence"/>
</dbReference>
<dbReference type="Proteomes" id="UP000294882">
    <property type="component" value="Unassembled WGS sequence"/>
</dbReference>
<name>A0A4R7TY69_9BACT</name>
<dbReference type="GO" id="GO:0006220">
    <property type="term" value="P:pyrimidine nucleotide metabolic process"/>
    <property type="evidence" value="ECO:0007669"/>
    <property type="project" value="UniProtKB-UniRule"/>
</dbReference>
<organism evidence="12 13">
    <name type="scientific">Metamycoplasma hyosynoviae</name>
    <dbReference type="NCBI Taxonomy" id="29559"/>
    <lineage>
        <taxon>Bacteria</taxon>
        <taxon>Bacillati</taxon>
        <taxon>Mycoplasmatota</taxon>
        <taxon>Mycoplasmoidales</taxon>
        <taxon>Metamycoplasmataceae</taxon>
        <taxon>Metamycoplasma</taxon>
    </lineage>
</organism>